<protein>
    <recommendedName>
        <fullName evidence="5">glycine oxidase</fullName>
        <ecNumber evidence="5">1.4.3.19</ecNumber>
    </recommendedName>
</protein>
<dbReference type="InterPro" id="IPR036188">
    <property type="entry name" value="FAD/NAD-bd_sf"/>
</dbReference>
<dbReference type="GO" id="GO:0043799">
    <property type="term" value="F:glycine oxidase activity"/>
    <property type="evidence" value="ECO:0007669"/>
    <property type="project" value="UniProtKB-EC"/>
</dbReference>
<dbReference type="SUPFAM" id="SSF54373">
    <property type="entry name" value="FAD-linked reductases, C-terminal domain"/>
    <property type="match status" value="1"/>
</dbReference>
<dbReference type="Proteomes" id="UP000076510">
    <property type="component" value="Unassembled WGS sequence"/>
</dbReference>
<dbReference type="OrthoDB" id="9794226at2"/>
<comment type="pathway">
    <text evidence="1">Cofactor biosynthesis; thiamine diphosphate biosynthesis.</text>
</comment>
<feature type="domain" description="FAD dependent oxidoreductase" evidence="6">
    <location>
        <begin position="3"/>
        <end position="348"/>
    </location>
</feature>
<dbReference type="InterPro" id="IPR012727">
    <property type="entry name" value="Gly_oxidase_ThiO"/>
</dbReference>
<evidence type="ECO:0000256" key="5">
    <source>
        <dbReference type="ARBA" id="ARBA00050018"/>
    </source>
</evidence>
<keyword evidence="3" id="KW-0560">Oxidoreductase</keyword>
<dbReference type="InterPro" id="IPR006076">
    <property type="entry name" value="FAD-dep_OxRdtase"/>
</dbReference>
<gene>
    <name evidence="7" type="ORF">AV649_03960</name>
</gene>
<comment type="caution">
    <text evidence="7">The sequence shown here is derived from an EMBL/GenBank/DDBJ whole genome shotgun (WGS) entry which is preliminary data.</text>
</comment>
<dbReference type="EC" id="1.4.3.19" evidence="5"/>
<dbReference type="PANTHER" id="PTHR13847">
    <property type="entry name" value="SARCOSINE DEHYDROGENASE-RELATED"/>
    <property type="match status" value="1"/>
</dbReference>
<dbReference type="Gene3D" id="3.30.9.10">
    <property type="entry name" value="D-Amino Acid Oxidase, subunit A, domain 2"/>
    <property type="match status" value="1"/>
</dbReference>
<evidence type="ECO:0000256" key="2">
    <source>
        <dbReference type="ARBA" id="ARBA00022977"/>
    </source>
</evidence>
<dbReference type="NCBIfam" id="TIGR02352">
    <property type="entry name" value="thiamin_ThiO"/>
    <property type="match status" value="1"/>
</dbReference>
<dbReference type="SUPFAM" id="SSF51905">
    <property type="entry name" value="FAD/NAD(P)-binding domain"/>
    <property type="match status" value="1"/>
</dbReference>
<dbReference type="AlphaFoldDB" id="A0A165J5E8"/>
<evidence type="ECO:0000313" key="8">
    <source>
        <dbReference type="Proteomes" id="UP000076510"/>
    </source>
</evidence>
<reference evidence="8" key="1">
    <citation type="submission" date="2016-01" db="EMBL/GenBank/DDBJ databases">
        <title>Whole genome sequencing of Bhargavaea cecembensis T14.</title>
        <authorList>
            <person name="Hong K.W."/>
        </authorList>
    </citation>
    <scope>NUCLEOTIDE SEQUENCE [LARGE SCALE GENOMIC DNA]</scope>
    <source>
        <strain evidence="8">M19</strain>
    </source>
</reference>
<evidence type="ECO:0000313" key="7">
    <source>
        <dbReference type="EMBL" id="KZE45358.1"/>
    </source>
</evidence>
<dbReference type="Gene3D" id="3.50.50.60">
    <property type="entry name" value="FAD/NAD(P)-binding domain"/>
    <property type="match status" value="1"/>
</dbReference>
<dbReference type="GO" id="GO:0005737">
    <property type="term" value="C:cytoplasm"/>
    <property type="evidence" value="ECO:0007669"/>
    <property type="project" value="TreeGrafter"/>
</dbReference>
<dbReference type="GO" id="GO:0009228">
    <property type="term" value="P:thiamine biosynthetic process"/>
    <property type="evidence" value="ECO:0007669"/>
    <property type="project" value="UniProtKB-KW"/>
</dbReference>
<evidence type="ECO:0000256" key="1">
    <source>
        <dbReference type="ARBA" id="ARBA00004948"/>
    </source>
</evidence>
<dbReference type="EMBL" id="LQQY01000034">
    <property type="protein sequence ID" value="KZE45358.1"/>
    <property type="molecule type" value="Genomic_DNA"/>
</dbReference>
<evidence type="ECO:0000259" key="6">
    <source>
        <dbReference type="Pfam" id="PF01266"/>
    </source>
</evidence>
<organism evidence="7 8">
    <name type="scientific">Rossellomorea marisflavi</name>
    <dbReference type="NCBI Taxonomy" id="189381"/>
    <lineage>
        <taxon>Bacteria</taxon>
        <taxon>Bacillati</taxon>
        <taxon>Bacillota</taxon>
        <taxon>Bacilli</taxon>
        <taxon>Bacillales</taxon>
        <taxon>Bacillaceae</taxon>
        <taxon>Rossellomorea</taxon>
    </lineage>
</organism>
<dbReference type="GO" id="GO:0009229">
    <property type="term" value="P:thiamine diphosphate biosynthetic process"/>
    <property type="evidence" value="ECO:0007669"/>
    <property type="project" value="UniProtKB-UniPathway"/>
</dbReference>
<accession>A0A165J5E8</accession>
<proteinExistence type="predicted"/>
<name>A0A165J5E8_9BACI</name>
<evidence type="ECO:0000256" key="3">
    <source>
        <dbReference type="ARBA" id="ARBA00023002"/>
    </source>
</evidence>
<dbReference type="UniPathway" id="UPA00060"/>
<dbReference type="RefSeq" id="WP_063191572.1">
    <property type="nucleotide sequence ID" value="NZ_CP047095.1"/>
</dbReference>
<keyword evidence="2" id="KW-0784">Thiamine biosynthesis</keyword>
<comment type="catalytic activity">
    <reaction evidence="4">
        <text>glycine + O2 + H2O = glyoxylate + H2O2 + NH4(+)</text>
        <dbReference type="Rhea" id="RHEA:11532"/>
        <dbReference type="ChEBI" id="CHEBI:15377"/>
        <dbReference type="ChEBI" id="CHEBI:15379"/>
        <dbReference type="ChEBI" id="CHEBI:16240"/>
        <dbReference type="ChEBI" id="CHEBI:28938"/>
        <dbReference type="ChEBI" id="CHEBI:36655"/>
        <dbReference type="ChEBI" id="CHEBI:57305"/>
        <dbReference type="EC" id="1.4.3.19"/>
    </reaction>
</comment>
<dbReference type="Pfam" id="PF01266">
    <property type="entry name" value="DAO"/>
    <property type="match status" value="1"/>
</dbReference>
<sequence length="379" mass="40555">MKRIIIVGGGVIGLSIAFELMKKGCNVTLLEKGKLAGKASGAAAGMLGVHTETRGNPSMTSLAKESRDLFPALAEQLLNCSGIDIGLRQNGMIMPAMTGREQHLLQEEANSPQGMKEELRWLEERELRKMEPSLSRSFIGGLYIPRDGNLLAPRLSEALAISAATMGAVLHEGTEVNTLIMKGRSVIGVNTTRGPLYGDEVVVAGGAWSQHILRRVGIKLDAAPVKGECISVTPKEGFLNRTIVSDDVYLVPKADGTLTIGATEQVGSFSEDVAAESVSRLLAKACTIAPGIAAAAWGKAWAGTRPKTSSRLPFMGRVPDVEGLSLATGHYRNGILLAPITGVLMADLLSDKDCERRLGYEYTRQWDRNRGSTTSEVSR</sequence>
<dbReference type="GO" id="GO:0050660">
    <property type="term" value="F:flavin adenine dinucleotide binding"/>
    <property type="evidence" value="ECO:0007669"/>
    <property type="project" value="InterPro"/>
</dbReference>
<evidence type="ECO:0000256" key="4">
    <source>
        <dbReference type="ARBA" id="ARBA00049872"/>
    </source>
</evidence>
<dbReference type="PANTHER" id="PTHR13847:SF289">
    <property type="entry name" value="GLYCINE OXIDASE"/>
    <property type="match status" value="1"/>
</dbReference>